<dbReference type="AlphaFoldDB" id="A0A2I0WMA5"/>
<evidence type="ECO:0000313" key="2">
    <source>
        <dbReference type="Proteomes" id="UP000233837"/>
    </source>
</evidence>
<name>A0A2I0WMA5_9ASPA</name>
<evidence type="ECO:0000313" key="1">
    <source>
        <dbReference type="EMBL" id="PKU76792.1"/>
    </source>
</evidence>
<proteinExistence type="predicted"/>
<keyword evidence="2" id="KW-1185">Reference proteome</keyword>
<reference evidence="1 2" key="1">
    <citation type="journal article" date="2016" name="Sci. Rep.">
        <title>The Dendrobium catenatum Lindl. genome sequence provides insights into polysaccharide synthase, floral development and adaptive evolution.</title>
        <authorList>
            <person name="Zhang G.Q."/>
            <person name="Xu Q."/>
            <person name="Bian C."/>
            <person name="Tsai W.C."/>
            <person name="Yeh C.M."/>
            <person name="Liu K.W."/>
            <person name="Yoshida K."/>
            <person name="Zhang L.S."/>
            <person name="Chang S.B."/>
            <person name="Chen F."/>
            <person name="Shi Y."/>
            <person name="Su Y.Y."/>
            <person name="Zhang Y.Q."/>
            <person name="Chen L.J."/>
            <person name="Yin Y."/>
            <person name="Lin M."/>
            <person name="Huang H."/>
            <person name="Deng H."/>
            <person name="Wang Z.W."/>
            <person name="Zhu S.L."/>
            <person name="Zhao X."/>
            <person name="Deng C."/>
            <person name="Niu S.C."/>
            <person name="Huang J."/>
            <person name="Wang M."/>
            <person name="Liu G.H."/>
            <person name="Yang H.J."/>
            <person name="Xiao X.J."/>
            <person name="Hsiao Y.Y."/>
            <person name="Wu W.L."/>
            <person name="Chen Y.Y."/>
            <person name="Mitsuda N."/>
            <person name="Ohme-Takagi M."/>
            <person name="Luo Y.B."/>
            <person name="Van de Peer Y."/>
            <person name="Liu Z.J."/>
        </authorList>
    </citation>
    <scope>NUCLEOTIDE SEQUENCE [LARGE SCALE GENOMIC DNA]</scope>
    <source>
        <tissue evidence="1">The whole plant</tissue>
    </source>
</reference>
<gene>
    <name evidence="1" type="ORF">MA16_Dca001398</name>
</gene>
<dbReference type="Proteomes" id="UP000233837">
    <property type="component" value="Unassembled WGS sequence"/>
</dbReference>
<reference evidence="1 2" key="2">
    <citation type="journal article" date="2017" name="Nature">
        <title>The Apostasia genome and the evolution of orchids.</title>
        <authorList>
            <person name="Zhang G.Q."/>
            <person name="Liu K.W."/>
            <person name="Li Z."/>
            <person name="Lohaus R."/>
            <person name="Hsiao Y.Y."/>
            <person name="Niu S.C."/>
            <person name="Wang J.Y."/>
            <person name="Lin Y.C."/>
            <person name="Xu Q."/>
            <person name="Chen L.J."/>
            <person name="Yoshida K."/>
            <person name="Fujiwara S."/>
            <person name="Wang Z.W."/>
            <person name="Zhang Y.Q."/>
            <person name="Mitsuda N."/>
            <person name="Wang M."/>
            <person name="Liu G.H."/>
            <person name="Pecoraro L."/>
            <person name="Huang H.X."/>
            <person name="Xiao X.J."/>
            <person name="Lin M."/>
            <person name="Wu X.Y."/>
            <person name="Wu W.L."/>
            <person name="Chen Y.Y."/>
            <person name="Chang S.B."/>
            <person name="Sakamoto S."/>
            <person name="Ohme-Takagi M."/>
            <person name="Yagi M."/>
            <person name="Zeng S.J."/>
            <person name="Shen C.Y."/>
            <person name="Yeh C.M."/>
            <person name="Luo Y.B."/>
            <person name="Tsai W.C."/>
            <person name="Van de Peer Y."/>
            <person name="Liu Z.J."/>
        </authorList>
    </citation>
    <scope>NUCLEOTIDE SEQUENCE [LARGE SCALE GENOMIC DNA]</scope>
    <source>
        <tissue evidence="1">The whole plant</tissue>
    </source>
</reference>
<accession>A0A2I0WMA5</accession>
<protein>
    <submittedName>
        <fullName evidence="1">Uncharacterized protein</fullName>
    </submittedName>
</protein>
<organism evidence="1 2">
    <name type="scientific">Dendrobium catenatum</name>
    <dbReference type="NCBI Taxonomy" id="906689"/>
    <lineage>
        <taxon>Eukaryota</taxon>
        <taxon>Viridiplantae</taxon>
        <taxon>Streptophyta</taxon>
        <taxon>Embryophyta</taxon>
        <taxon>Tracheophyta</taxon>
        <taxon>Spermatophyta</taxon>
        <taxon>Magnoliopsida</taxon>
        <taxon>Liliopsida</taxon>
        <taxon>Asparagales</taxon>
        <taxon>Orchidaceae</taxon>
        <taxon>Epidendroideae</taxon>
        <taxon>Malaxideae</taxon>
        <taxon>Dendrobiinae</taxon>
        <taxon>Dendrobium</taxon>
    </lineage>
</organism>
<sequence>MLHHLLWATQLMTRRLTPKKFTPILRIVATVFGKDVVLPCAVAVCWRHASDREENFLNEPCQHLSGHFIVLNYYNSWEICLFSYSFILY</sequence>
<dbReference type="EMBL" id="KZ502537">
    <property type="protein sequence ID" value="PKU76792.1"/>
    <property type="molecule type" value="Genomic_DNA"/>
</dbReference>